<dbReference type="EMBL" id="VTTN01000001">
    <property type="protein sequence ID" value="KAA0597550.1"/>
    <property type="molecule type" value="Genomic_DNA"/>
</dbReference>
<evidence type="ECO:0000256" key="1">
    <source>
        <dbReference type="SAM" id="Phobius"/>
    </source>
</evidence>
<reference evidence="2 3" key="1">
    <citation type="submission" date="2019-08" db="EMBL/GenBank/DDBJ databases">
        <authorList>
            <person name="Grouzdev D."/>
            <person name="Tikhonova E."/>
            <person name="Kravchenko I."/>
        </authorList>
    </citation>
    <scope>NUCLEOTIDE SEQUENCE [LARGE SCALE GENOMIC DNA]</scope>
    <source>
        <strain evidence="2 3">59b</strain>
    </source>
</reference>
<proteinExistence type="predicted"/>
<gene>
    <name evidence="2" type="ORF">FZ942_00135</name>
</gene>
<comment type="caution">
    <text evidence="2">The sequence shown here is derived from an EMBL/GenBank/DDBJ whole genome shotgun (WGS) entry which is preliminary data.</text>
</comment>
<evidence type="ECO:0008006" key="4">
    <source>
        <dbReference type="Google" id="ProtNLM"/>
    </source>
</evidence>
<keyword evidence="1" id="KW-1133">Transmembrane helix</keyword>
<keyword evidence="1" id="KW-0472">Membrane</keyword>
<evidence type="ECO:0000313" key="3">
    <source>
        <dbReference type="Proteomes" id="UP000324927"/>
    </source>
</evidence>
<feature type="transmembrane region" description="Helical" evidence="1">
    <location>
        <begin position="120"/>
        <end position="141"/>
    </location>
</feature>
<name>A0A5A9GSZ6_AZOLI</name>
<feature type="transmembrane region" description="Helical" evidence="1">
    <location>
        <begin position="44"/>
        <end position="64"/>
    </location>
</feature>
<accession>A0A5A9GSZ6</accession>
<dbReference type="Pfam" id="PF20398">
    <property type="entry name" value="DUF6691"/>
    <property type="match status" value="1"/>
</dbReference>
<dbReference type="RefSeq" id="WP_149229191.1">
    <property type="nucleotide sequence ID" value="NZ_JALJXJ010000003.1"/>
</dbReference>
<protein>
    <recommendedName>
        <fullName evidence="4">YeeE/YedE family protein</fullName>
    </recommendedName>
</protein>
<feature type="transmembrane region" description="Helical" evidence="1">
    <location>
        <begin position="88"/>
        <end position="114"/>
    </location>
</feature>
<keyword evidence="3" id="KW-1185">Reference proteome</keyword>
<dbReference type="AlphaFoldDB" id="A0A5A9GSZ6"/>
<sequence length="152" mass="15555">MRSLTAGLFGFVFGLGLIVAGMTDPARVLGFLDVATIWAGSWDPSLAFVMIGAIAVAAPAFAIARRKPVALLGDPIALPDRRLIDARLVGGAALFGLGWGLAGICPGPALVLLGNDGLSALLFVASLLAGGWLADVLLPVLQRSRTAPRRAA</sequence>
<organism evidence="2 3">
    <name type="scientific">Azospirillum lipoferum</name>
    <dbReference type="NCBI Taxonomy" id="193"/>
    <lineage>
        <taxon>Bacteria</taxon>
        <taxon>Pseudomonadati</taxon>
        <taxon>Pseudomonadota</taxon>
        <taxon>Alphaproteobacteria</taxon>
        <taxon>Rhodospirillales</taxon>
        <taxon>Azospirillaceae</taxon>
        <taxon>Azospirillum</taxon>
    </lineage>
</organism>
<keyword evidence="1" id="KW-0812">Transmembrane</keyword>
<dbReference type="InterPro" id="IPR046513">
    <property type="entry name" value="DUF6691"/>
</dbReference>
<dbReference type="Proteomes" id="UP000324927">
    <property type="component" value="Unassembled WGS sequence"/>
</dbReference>
<evidence type="ECO:0000313" key="2">
    <source>
        <dbReference type="EMBL" id="KAA0597550.1"/>
    </source>
</evidence>